<comment type="caution">
    <text evidence="2">The sequence shown here is derived from an EMBL/GenBank/DDBJ whole genome shotgun (WGS) entry which is preliminary data.</text>
</comment>
<sequence>MTYRARHTEREDLLGPSAATGRDSVPGRGEFLEFLGLTSAAAAFVLFVVRPEVSEGLVRALASRASAFVH</sequence>
<evidence type="ECO:0000313" key="3">
    <source>
        <dbReference type="Proteomes" id="UP001601422"/>
    </source>
</evidence>
<evidence type="ECO:0000313" key="2">
    <source>
        <dbReference type="EMBL" id="MFF0003740.1"/>
    </source>
</evidence>
<reference evidence="2 3" key="1">
    <citation type="submission" date="2024-10" db="EMBL/GenBank/DDBJ databases">
        <title>The Natural Products Discovery Center: Release of the First 8490 Sequenced Strains for Exploring Actinobacteria Biosynthetic Diversity.</title>
        <authorList>
            <person name="Kalkreuter E."/>
            <person name="Kautsar S.A."/>
            <person name="Yang D."/>
            <person name="Bader C.D."/>
            <person name="Teijaro C.N."/>
            <person name="Fluegel L."/>
            <person name="Davis C.M."/>
            <person name="Simpson J.R."/>
            <person name="Lauterbach L."/>
            <person name="Steele A.D."/>
            <person name="Gui C."/>
            <person name="Meng S."/>
            <person name="Li G."/>
            <person name="Viehrig K."/>
            <person name="Ye F."/>
            <person name="Su P."/>
            <person name="Kiefer A.F."/>
            <person name="Nichols A."/>
            <person name="Cepeda A.J."/>
            <person name="Yan W."/>
            <person name="Fan B."/>
            <person name="Jiang Y."/>
            <person name="Adhikari A."/>
            <person name="Zheng C.-J."/>
            <person name="Schuster L."/>
            <person name="Cowan T.M."/>
            <person name="Smanski M.J."/>
            <person name="Chevrette M.G."/>
            <person name="De Carvalho L.P.S."/>
            <person name="Shen B."/>
        </authorList>
    </citation>
    <scope>NUCLEOTIDE SEQUENCE [LARGE SCALE GENOMIC DNA]</scope>
    <source>
        <strain evidence="2 3">NPDC005497</strain>
    </source>
</reference>
<organism evidence="2 3">
    <name type="scientific">Streptomyces tibetensis</name>
    <dbReference type="NCBI Taxonomy" id="2382123"/>
    <lineage>
        <taxon>Bacteria</taxon>
        <taxon>Bacillati</taxon>
        <taxon>Actinomycetota</taxon>
        <taxon>Actinomycetes</taxon>
        <taxon>Kitasatosporales</taxon>
        <taxon>Streptomycetaceae</taxon>
        <taxon>Streptomyces</taxon>
    </lineage>
</organism>
<dbReference type="RefSeq" id="WP_361939039.1">
    <property type="nucleotide sequence ID" value="NZ_JBEXWI010000003.1"/>
</dbReference>
<evidence type="ECO:0008006" key="4">
    <source>
        <dbReference type="Google" id="ProtNLM"/>
    </source>
</evidence>
<protein>
    <recommendedName>
        <fullName evidence="4">DUF4244 domain-containing protein</fullName>
    </recommendedName>
</protein>
<accession>A0ABW6MRR1</accession>
<feature type="region of interest" description="Disordered" evidence="1">
    <location>
        <begin position="1"/>
        <end position="22"/>
    </location>
</feature>
<gene>
    <name evidence="2" type="ORF">ACFYQT_09875</name>
</gene>
<feature type="compositionally biased region" description="Basic and acidic residues" evidence="1">
    <location>
        <begin position="1"/>
        <end position="13"/>
    </location>
</feature>
<proteinExistence type="predicted"/>
<keyword evidence="3" id="KW-1185">Reference proteome</keyword>
<name>A0ABW6MRR1_9ACTN</name>
<dbReference type="Proteomes" id="UP001601422">
    <property type="component" value="Unassembled WGS sequence"/>
</dbReference>
<evidence type="ECO:0000256" key="1">
    <source>
        <dbReference type="SAM" id="MobiDB-lite"/>
    </source>
</evidence>
<dbReference type="EMBL" id="JBIAJP010000002">
    <property type="protein sequence ID" value="MFF0003740.1"/>
    <property type="molecule type" value="Genomic_DNA"/>
</dbReference>